<evidence type="ECO:0000256" key="2">
    <source>
        <dbReference type="ARBA" id="ARBA00010387"/>
    </source>
</evidence>
<dbReference type="InterPro" id="IPR013785">
    <property type="entry name" value="Aldolase_TIM"/>
</dbReference>
<dbReference type="NCBIfam" id="NF033379">
    <property type="entry name" value="FrucBisAld_I"/>
    <property type="match status" value="1"/>
</dbReference>
<dbReference type="Ensembl" id="ENSAPLT00020013921.1">
    <property type="protein sequence ID" value="ENSAPLP00020012933.1"/>
    <property type="gene ID" value="ENSAPLG00020009473.1"/>
</dbReference>
<sequence length="304" mass="33396">MPHQYPALTPEQKQELADIARRIVAPGKGILAADESTGGIAKRLSSVGAENTEENRRWYRQLLFTADKRVDPCIGGVILFHETLYQSADDGRPFPQVIRGKGAVVGIKVDKGVVPLAGTNGETTTQGLDGLMERCAQYKKDGADFAKWRCVLKISEHTPSRLAILENANVLARYASICQQNGIVPIVEPEILPDGDHDLKRCQYVTEKVANHNVYLEGDPAEAHNMVTAGHSCTKKVQPRGDRHGHHRHLACPAYPCRLHRANPPSVPGQCQPASPVCFVPLGWRTSHRGVSPSWWPRSPVGLH</sequence>
<dbReference type="PANTHER" id="PTHR11627">
    <property type="entry name" value="FRUCTOSE-BISPHOSPHATE ALDOLASE"/>
    <property type="match status" value="1"/>
</dbReference>
<evidence type="ECO:0000313" key="6">
    <source>
        <dbReference type="Ensembl" id="ENSAPLP00020012933.1"/>
    </source>
</evidence>
<name>A0A8B9SYK8_ANAPL</name>
<dbReference type="Pfam" id="PF00274">
    <property type="entry name" value="Glycolytic"/>
    <property type="match status" value="1"/>
</dbReference>
<comment type="pathway">
    <text evidence="1">Carbohydrate degradation; glycolysis; D-glyceraldehyde 3-phosphate and glycerone phosphate from D-glucose: step 4/4.</text>
</comment>
<evidence type="ECO:0000313" key="7">
    <source>
        <dbReference type="Proteomes" id="UP000694400"/>
    </source>
</evidence>
<proteinExistence type="inferred from homology"/>
<evidence type="ECO:0000256" key="3">
    <source>
        <dbReference type="ARBA" id="ARBA00013068"/>
    </source>
</evidence>
<comment type="similarity">
    <text evidence="2">Belongs to the class I fructose-bisphosphate aldolase family.</text>
</comment>
<keyword evidence="4" id="KW-0324">Glycolysis</keyword>
<dbReference type="InterPro" id="IPR000741">
    <property type="entry name" value="FBA_I"/>
</dbReference>
<dbReference type="Proteomes" id="UP000694400">
    <property type="component" value="Unassembled WGS sequence"/>
</dbReference>
<dbReference type="Gene3D" id="3.20.20.70">
    <property type="entry name" value="Aldolase class I"/>
    <property type="match status" value="1"/>
</dbReference>
<dbReference type="UniPathway" id="UPA00109">
    <property type="reaction ID" value="UER00183"/>
</dbReference>
<dbReference type="AlphaFoldDB" id="A0A8B9SYK8"/>
<accession>A0A8B9SYK8</accession>
<evidence type="ECO:0000256" key="1">
    <source>
        <dbReference type="ARBA" id="ARBA00004714"/>
    </source>
</evidence>
<dbReference type="GO" id="GO:0006096">
    <property type="term" value="P:glycolytic process"/>
    <property type="evidence" value="ECO:0007669"/>
    <property type="project" value="UniProtKB-UniPathway"/>
</dbReference>
<protein>
    <recommendedName>
        <fullName evidence="3">fructose-bisphosphate aldolase</fullName>
        <ecNumber evidence="3">4.1.2.13</ecNumber>
    </recommendedName>
</protein>
<dbReference type="GO" id="GO:0004332">
    <property type="term" value="F:fructose-bisphosphate aldolase activity"/>
    <property type="evidence" value="ECO:0007669"/>
    <property type="project" value="UniProtKB-EC"/>
</dbReference>
<keyword evidence="5" id="KW-0456">Lyase</keyword>
<evidence type="ECO:0000256" key="4">
    <source>
        <dbReference type="ARBA" id="ARBA00023152"/>
    </source>
</evidence>
<reference evidence="6" key="1">
    <citation type="submission" date="2025-08" db="UniProtKB">
        <authorList>
            <consortium name="Ensembl"/>
        </authorList>
    </citation>
    <scope>IDENTIFICATION</scope>
</reference>
<dbReference type="SUPFAM" id="SSF51569">
    <property type="entry name" value="Aldolase"/>
    <property type="match status" value="1"/>
</dbReference>
<reference evidence="6" key="2">
    <citation type="submission" date="2025-09" db="UniProtKB">
        <authorList>
            <consortium name="Ensembl"/>
        </authorList>
    </citation>
    <scope>IDENTIFICATION</scope>
</reference>
<dbReference type="EC" id="4.1.2.13" evidence="3"/>
<organism evidence="6 7">
    <name type="scientific">Anas platyrhynchos</name>
    <name type="common">Mallard</name>
    <name type="synonym">Anas boschas</name>
    <dbReference type="NCBI Taxonomy" id="8839"/>
    <lineage>
        <taxon>Eukaryota</taxon>
        <taxon>Metazoa</taxon>
        <taxon>Chordata</taxon>
        <taxon>Craniata</taxon>
        <taxon>Vertebrata</taxon>
        <taxon>Euteleostomi</taxon>
        <taxon>Archelosauria</taxon>
        <taxon>Archosauria</taxon>
        <taxon>Dinosauria</taxon>
        <taxon>Saurischia</taxon>
        <taxon>Theropoda</taxon>
        <taxon>Coelurosauria</taxon>
        <taxon>Aves</taxon>
        <taxon>Neognathae</taxon>
        <taxon>Galloanserae</taxon>
        <taxon>Anseriformes</taxon>
        <taxon>Anatidae</taxon>
        <taxon>Anatinae</taxon>
        <taxon>Anas</taxon>
    </lineage>
</organism>
<evidence type="ECO:0000256" key="5">
    <source>
        <dbReference type="ARBA" id="ARBA00023239"/>
    </source>
</evidence>